<keyword evidence="10" id="KW-1185">Reference proteome</keyword>
<evidence type="ECO:0000256" key="2">
    <source>
        <dbReference type="ARBA" id="ARBA00023015"/>
    </source>
</evidence>
<protein>
    <recommendedName>
        <fullName evidence="8">AP2/ERF domain-containing protein</fullName>
    </recommendedName>
</protein>
<keyword evidence="4" id="KW-0804">Transcription</keyword>
<dbReference type="GO" id="GO:0003677">
    <property type="term" value="F:DNA binding"/>
    <property type="evidence" value="ECO:0007669"/>
    <property type="project" value="UniProtKB-KW"/>
</dbReference>
<evidence type="ECO:0000256" key="3">
    <source>
        <dbReference type="ARBA" id="ARBA00023125"/>
    </source>
</evidence>
<evidence type="ECO:0000313" key="9">
    <source>
        <dbReference type="EMBL" id="CAL5001191.1"/>
    </source>
</evidence>
<dbReference type="InterPro" id="IPR001471">
    <property type="entry name" value="AP2/ERF_dom"/>
</dbReference>
<evidence type="ECO:0000259" key="8">
    <source>
        <dbReference type="PROSITE" id="PS51032"/>
    </source>
</evidence>
<comment type="subcellular location">
    <subcellularLocation>
        <location evidence="1">Nucleus</location>
    </subcellularLocation>
</comment>
<dbReference type="SMART" id="SM00380">
    <property type="entry name" value="AP2"/>
    <property type="match status" value="1"/>
</dbReference>
<feature type="compositionally biased region" description="Low complexity" evidence="7">
    <location>
        <begin position="114"/>
        <end position="124"/>
    </location>
</feature>
<keyword evidence="2" id="KW-0805">Transcription regulation</keyword>
<dbReference type="InterPro" id="IPR016177">
    <property type="entry name" value="DNA-bd_dom_sf"/>
</dbReference>
<evidence type="ECO:0000256" key="4">
    <source>
        <dbReference type="ARBA" id="ARBA00023163"/>
    </source>
</evidence>
<reference evidence="10" key="1">
    <citation type="submission" date="2024-06" db="EMBL/GenBank/DDBJ databases">
        <authorList>
            <person name="Ryan C."/>
        </authorList>
    </citation>
    <scope>NUCLEOTIDE SEQUENCE [LARGE SCALE GENOMIC DNA]</scope>
</reference>
<dbReference type="GO" id="GO:0005634">
    <property type="term" value="C:nucleus"/>
    <property type="evidence" value="ECO:0007669"/>
    <property type="project" value="UniProtKB-SubCell"/>
</dbReference>
<evidence type="ECO:0000256" key="5">
    <source>
        <dbReference type="ARBA" id="ARBA00023242"/>
    </source>
</evidence>
<dbReference type="InterPro" id="IPR036955">
    <property type="entry name" value="AP2/ERF_dom_sf"/>
</dbReference>
<evidence type="ECO:0000256" key="1">
    <source>
        <dbReference type="ARBA" id="ARBA00004123"/>
    </source>
</evidence>
<dbReference type="SUPFAM" id="SSF54171">
    <property type="entry name" value="DNA-binding domain"/>
    <property type="match status" value="1"/>
</dbReference>
<feature type="domain" description="AP2/ERF" evidence="8">
    <location>
        <begin position="11"/>
        <end position="73"/>
    </location>
</feature>
<gene>
    <name evidence="9" type="ORF">URODEC1_LOCUS65247</name>
</gene>
<dbReference type="Gene3D" id="3.30.730.10">
    <property type="entry name" value="AP2/ERF domain"/>
    <property type="match status" value="1"/>
</dbReference>
<organism evidence="9 10">
    <name type="scientific">Urochloa decumbens</name>
    <dbReference type="NCBI Taxonomy" id="240449"/>
    <lineage>
        <taxon>Eukaryota</taxon>
        <taxon>Viridiplantae</taxon>
        <taxon>Streptophyta</taxon>
        <taxon>Embryophyta</taxon>
        <taxon>Tracheophyta</taxon>
        <taxon>Spermatophyta</taxon>
        <taxon>Magnoliopsida</taxon>
        <taxon>Liliopsida</taxon>
        <taxon>Poales</taxon>
        <taxon>Poaceae</taxon>
        <taxon>PACMAD clade</taxon>
        <taxon>Panicoideae</taxon>
        <taxon>Panicodae</taxon>
        <taxon>Paniceae</taxon>
        <taxon>Melinidinae</taxon>
        <taxon>Urochloa</taxon>
    </lineage>
</organism>
<name>A0ABC9BGP0_9POAL</name>
<dbReference type="CDD" id="cd00018">
    <property type="entry name" value="AP2"/>
    <property type="match status" value="1"/>
</dbReference>
<dbReference type="PROSITE" id="PS51032">
    <property type="entry name" value="AP2_ERF"/>
    <property type="match status" value="1"/>
</dbReference>
<dbReference type="PANTHER" id="PTHR31241">
    <property type="entry name" value="DEHYDRATION-RESPONSIVE ELEMENT-BINDING PROTEIN 2C"/>
    <property type="match status" value="1"/>
</dbReference>
<accession>A0ABC9BGP0</accession>
<reference evidence="9 10" key="2">
    <citation type="submission" date="2024-10" db="EMBL/GenBank/DDBJ databases">
        <authorList>
            <person name="Ryan C."/>
        </authorList>
    </citation>
    <scope>NUCLEOTIDE SEQUENCE [LARGE SCALE GENOMIC DNA]</scope>
</reference>
<evidence type="ECO:0000256" key="7">
    <source>
        <dbReference type="SAM" id="MobiDB-lite"/>
    </source>
</evidence>
<dbReference type="EMBL" id="OZ075136">
    <property type="protein sequence ID" value="CAL5001191.1"/>
    <property type="molecule type" value="Genomic_DNA"/>
</dbReference>
<dbReference type="AlphaFoldDB" id="A0ABC9BGP0"/>
<keyword evidence="3" id="KW-0238">DNA-binding</keyword>
<sequence>MAVAAGQGRSELTGVRFRQRGGRWAAEIRVPCTRDKVWVGAFDTDREAALAYDALLFCFYGENLPRNRRFNFPAVPRPDIPEDVRAHLNTANIKDIAKKHALGLRANPLPSPPVAAAAGPSANAGGNGPAAIYHGRNPNEMDIDLNQ</sequence>
<proteinExistence type="inferred from homology"/>
<keyword evidence="5" id="KW-0539">Nucleus</keyword>
<feature type="region of interest" description="Disordered" evidence="7">
    <location>
        <begin position="114"/>
        <end position="147"/>
    </location>
</feature>
<dbReference type="Pfam" id="PF00847">
    <property type="entry name" value="AP2"/>
    <property type="match status" value="1"/>
</dbReference>
<dbReference type="PANTHER" id="PTHR31241:SF5">
    <property type="entry name" value="OS08G0521600 PROTEIN"/>
    <property type="match status" value="1"/>
</dbReference>
<evidence type="ECO:0000256" key="6">
    <source>
        <dbReference type="ARBA" id="ARBA00024343"/>
    </source>
</evidence>
<dbReference type="Proteomes" id="UP001497457">
    <property type="component" value="Chromosome 26rd"/>
</dbReference>
<comment type="similarity">
    <text evidence="6">Belongs to the AP2/ERF transcription factor family. ERF subfamily.</text>
</comment>
<evidence type="ECO:0000313" key="10">
    <source>
        <dbReference type="Proteomes" id="UP001497457"/>
    </source>
</evidence>